<evidence type="ECO:0000256" key="1">
    <source>
        <dbReference type="ARBA" id="ARBA00004319"/>
    </source>
</evidence>
<evidence type="ECO:0000313" key="13">
    <source>
        <dbReference type="Proteomes" id="UP000694429"/>
    </source>
</evidence>
<evidence type="ECO:0000256" key="9">
    <source>
        <dbReference type="ARBA" id="ARBA00064812"/>
    </source>
</evidence>
<protein>
    <recommendedName>
        <fullName evidence="8">Hypoxia up-regulated protein 1</fullName>
    </recommendedName>
</protein>
<feature type="region of interest" description="Disordered" evidence="11">
    <location>
        <begin position="763"/>
        <end position="890"/>
    </location>
</feature>
<dbReference type="Ensembl" id="ENSCAFT00030007294.1">
    <property type="protein sequence ID" value="ENSCAFP00030006394.1"/>
    <property type="gene ID" value="ENSCAFG00030003851.1"/>
</dbReference>
<comment type="similarity">
    <text evidence="2">Belongs to the heat shock protein 70 family.</text>
</comment>
<proteinExistence type="inferred from homology"/>
<organism evidence="12 13">
    <name type="scientific">Canis lupus familiaris</name>
    <name type="common">Dog</name>
    <name type="synonym">Canis familiaris</name>
    <dbReference type="NCBI Taxonomy" id="9615"/>
    <lineage>
        <taxon>Eukaryota</taxon>
        <taxon>Metazoa</taxon>
        <taxon>Chordata</taxon>
        <taxon>Craniata</taxon>
        <taxon>Vertebrata</taxon>
        <taxon>Euteleostomi</taxon>
        <taxon>Mammalia</taxon>
        <taxon>Eutheria</taxon>
        <taxon>Laurasiatheria</taxon>
        <taxon>Carnivora</taxon>
        <taxon>Caniformia</taxon>
        <taxon>Canidae</taxon>
        <taxon>Canis</taxon>
    </lineage>
</organism>
<evidence type="ECO:0000256" key="5">
    <source>
        <dbReference type="ARBA" id="ARBA00022824"/>
    </source>
</evidence>
<feature type="compositionally biased region" description="Polar residues" evidence="11">
    <location>
        <begin position="1"/>
        <end position="16"/>
    </location>
</feature>
<dbReference type="GO" id="GO:0006950">
    <property type="term" value="P:response to stress"/>
    <property type="evidence" value="ECO:0007669"/>
    <property type="project" value="UniProtKB-ARBA"/>
</dbReference>
<dbReference type="Gene3D" id="3.30.30.30">
    <property type="match status" value="1"/>
</dbReference>
<evidence type="ECO:0000256" key="2">
    <source>
        <dbReference type="ARBA" id="ARBA00007381"/>
    </source>
</evidence>
<dbReference type="Proteomes" id="UP000694429">
    <property type="component" value="Chromosome 5"/>
</dbReference>
<feature type="region of interest" description="Disordered" evidence="11">
    <location>
        <begin position="1"/>
        <end position="163"/>
    </location>
</feature>
<dbReference type="Gene3D" id="2.60.34.10">
    <property type="entry name" value="Substrate Binding Domain Of DNAk, Chain A, domain 1"/>
    <property type="match status" value="1"/>
</dbReference>
<dbReference type="GO" id="GO:0005788">
    <property type="term" value="C:endoplasmic reticulum lumen"/>
    <property type="evidence" value="ECO:0007669"/>
    <property type="project" value="UniProtKB-SubCell"/>
</dbReference>
<keyword evidence="7" id="KW-0143">Chaperone</keyword>
<dbReference type="FunFam" id="3.90.640.10:FF:000012">
    <property type="entry name" value="Hypoxia up-regulated protein 1"/>
    <property type="match status" value="1"/>
</dbReference>
<evidence type="ECO:0000313" key="12">
    <source>
        <dbReference type="Ensembl" id="ENSCAFP00030006394.1"/>
    </source>
</evidence>
<reference evidence="12" key="2">
    <citation type="submission" date="2025-08" db="UniProtKB">
        <authorList>
            <consortium name="Ensembl"/>
        </authorList>
    </citation>
    <scope>IDENTIFICATION</scope>
</reference>
<feature type="compositionally biased region" description="Gly residues" evidence="11">
    <location>
        <begin position="1169"/>
        <end position="1179"/>
    </location>
</feature>
<dbReference type="SUPFAM" id="SSF53067">
    <property type="entry name" value="Actin-like ATPase domain"/>
    <property type="match status" value="2"/>
</dbReference>
<dbReference type="Gene3D" id="3.90.640.10">
    <property type="entry name" value="Actin, Chain A, domain 4"/>
    <property type="match status" value="1"/>
</dbReference>
<dbReference type="FunFam" id="1.20.1270.10:FF:000013">
    <property type="entry name" value="Hypoxia up-regulated protein 1"/>
    <property type="match status" value="1"/>
</dbReference>
<dbReference type="PANTHER" id="PTHR45639">
    <property type="entry name" value="HSC70CB, ISOFORM G-RELATED"/>
    <property type="match status" value="1"/>
</dbReference>
<dbReference type="FunFam" id="2.60.34.10:FF:000009">
    <property type="entry name" value="Hypoxia up-regulated protein 1"/>
    <property type="match status" value="1"/>
</dbReference>
<dbReference type="SUPFAM" id="SSF100934">
    <property type="entry name" value="Heat shock protein 70kD (HSP70), C-terminal subdomain"/>
    <property type="match status" value="1"/>
</dbReference>
<keyword evidence="6" id="KW-0067">ATP-binding</keyword>
<evidence type="ECO:0000256" key="4">
    <source>
        <dbReference type="ARBA" id="ARBA00022741"/>
    </source>
</evidence>
<dbReference type="PRINTS" id="PR00301">
    <property type="entry name" value="HEATSHOCK70"/>
</dbReference>
<feature type="compositionally biased region" description="Basic and acidic residues" evidence="11">
    <location>
        <begin position="808"/>
        <end position="823"/>
    </location>
</feature>
<keyword evidence="3" id="KW-0732">Signal</keyword>
<comment type="function">
    <text evidence="10">Has a pivotal role in cytoprotective cellular mechanisms triggered by oxygen deprivation. Promotes HSPA5/BiP-mediated ATP nucleotide exchange and thereby activates the unfolded protein response (UPR) pathway in the presence of endoplasmic reticulum stress. May play a role as a molecular chaperone and participate in protein folding.</text>
</comment>
<accession>A0A8C0MFL4</accession>
<dbReference type="CDD" id="cd10230">
    <property type="entry name" value="ASKHA_NBD_HSP70_HYOU1"/>
    <property type="match status" value="1"/>
</dbReference>
<evidence type="ECO:0000256" key="3">
    <source>
        <dbReference type="ARBA" id="ARBA00022729"/>
    </source>
</evidence>
<comment type="subunit">
    <text evidence="9">Part of a large chaperone multiprotein complex comprising DNAJB11, HSP90B1, HSPA5, HYOU, PDIA2, PDIA4, PDIA6, PPIB, SDF2L1, UGGT1 and very small amounts of ERP29, but not, or at very low levels, CALR nor CANX.</text>
</comment>
<dbReference type="AlphaFoldDB" id="A0A8C0MFL4"/>
<dbReference type="GO" id="GO:0005524">
    <property type="term" value="F:ATP binding"/>
    <property type="evidence" value="ECO:0007669"/>
    <property type="project" value="UniProtKB-KW"/>
</dbReference>
<dbReference type="GO" id="GO:0080135">
    <property type="term" value="P:regulation of cellular response to stress"/>
    <property type="evidence" value="ECO:0007669"/>
    <property type="project" value="UniProtKB-ARBA"/>
</dbReference>
<reference evidence="12" key="1">
    <citation type="submission" date="2019-03" db="EMBL/GenBank/DDBJ databases">
        <authorList>
            <person name="Warren W.C."/>
            <person name="Johnson G.S."/>
        </authorList>
    </citation>
    <scope>NUCLEOTIDE SEQUENCE [LARGE SCALE GENOMIC DNA]</scope>
    <source>
        <strain evidence="12">Basenji</strain>
    </source>
</reference>
<feature type="compositionally biased region" description="Gly residues" evidence="11">
    <location>
        <begin position="141"/>
        <end position="150"/>
    </location>
</feature>
<dbReference type="InterPro" id="IPR013126">
    <property type="entry name" value="Hsp_70_fam"/>
</dbReference>
<feature type="region of interest" description="Disordered" evidence="11">
    <location>
        <begin position="1213"/>
        <end position="1232"/>
    </location>
</feature>
<feature type="compositionally biased region" description="Basic and acidic residues" evidence="11">
    <location>
        <begin position="1144"/>
        <end position="1160"/>
    </location>
</feature>
<dbReference type="InterPro" id="IPR029047">
    <property type="entry name" value="HSP70_peptide-bd_sf"/>
</dbReference>
<evidence type="ECO:0000256" key="6">
    <source>
        <dbReference type="ARBA" id="ARBA00022840"/>
    </source>
</evidence>
<dbReference type="FunFam" id="3.30.30.30:FF:000004">
    <property type="entry name" value="hypoxia up-regulated protein 1"/>
    <property type="match status" value="1"/>
</dbReference>
<feature type="compositionally biased region" description="Polar residues" evidence="11">
    <location>
        <begin position="771"/>
        <end position="780"/>
    </location>
</feature>
<dbReference type="InterPro" id="IPR018181">
    <property type="entry name" value="Heat_shock_70_CS"/>
</dbReference>
<dbReference type="InterPro" id="IPR043129">
    <property type="entry name" value="ATPase_NBD"/>
</dbReference>
<dbReference type="PROSITE" id="PS01036">
    <property type="entry name" value="HSP70_3"/>
    <property type="match status" value="1"/>
</dbReference>
<evidence type="ECO:0000256" key="10">
    <source>
        <dbReference type="ARBA" id="ARBA00093341"/>
    </source>
</evidence>
<dbReference type="Gene3D" id="1.20.1270.10">
    <property type="match status" value="1"/>
</dbReference>
<keyword evidence="5" id="KW-0256">Endoplasmic reticulum</keyword>
<dbReference type="PANTHER" id="PTHR45639:SF3">
    <property type="entry name" value="HYPOXIA UP-REGULATED PROTEIN 1"/>
    <property type="match status" value="1"/>
</dbReference>
<evidence type="ECO:0000256" key="11">
    <source>
        <dbReference type="SAM" id="MobiDB-lite"/>
    </source>
</evidence>
<name>A0A8C0MFL4_CANLF</name>
<sequence length="1232" mass="136656">MLISIQSPGRSNTNSKRAPLPRGCGGDAAHSPPRPGLRRRPEKQGRARDRPCARRTGVPRLPTPAAGHPVREAGKVRERTGAGAGPVTWSNPRRASAVFPQPADWPLGGLRGPSRLRGRGRGQDVAQWERAPGRRGRGRARGAGPGGGGSNERAPRPGPAGARDAAERLVANVTVCKPRGVVKGAGLGVRCRPRGGTMAATVRRQRPRRLACWAVLAVLLADLLPLSDTLAVMSVDLGSESMKVAIVKPGVPMEIVLNKESRRKTPVTVTLKENERFFGDSAASMAIKNPKATLRYFQHLLGKQEGNPHVALYGARFPEHELGFDPQRQTVHFQISPQLQFSPEEVLGMVLNYSRSLAEDFAEQPIKDAVITVPAFFNQAERRAVLQAARMAGLKVLQLINDNTATALSYGVFRRKDINTTAQNVMFYDMGSGSTVCTIVTYQTVKTKEAGMQPQLQIRGVGFDRTLGGLEMELRLREHLARLFNEQRKGQRAKDVRENPRAMAKLLREANRLKTVLSANADHMAQIEGLMDDVDFKAKVTRAEFEELCADLFERVPGPVQQALQSAEMNLDEIEQVILVGGATRVPKVQEVLLKAVGKEELGKNVNADEAAAMGAVYQAAALSKAFKVKPFVVRDAVIYPILVEFTREVEEEPGVRSLKHNKRVLFSRMGPYPQRKVITFNRYNHDFNFHINYGDLGFLGPEDLRVFGSQNLTTVKLKGVGESFKKYPDYESKGIKAHFNLDESGVLSLIKVESVFETLVEDSPEEESTLTKLGNTISSLFGGGTTPDAKENGTDSVQEEEESPAEGSKDEPGEQAELKEEAEAPVEDTSQPPPTEPKEDAAPEEEKAAEKEKEEKSEAQKPSEKKEAGSEPVPPAPEEEKKQKPARKQRMVEEIGVELMVLDLPDLPEDELARSAQKLQDLTLRDLEKQEREKAANSLEAFIFETQDKLYQPEYQEVSTEEQREEISGRLSAASTWLEDEGFGATTVMLKEKLTELRKLCHGLFFRVEERKKWPERLSALDNLLNHSSMFLKGARLIPEMDQIFTEVEMTTLEKVINETWAWKNATMAEQAKLPATEKPVLLSKDIEAKMMALDREVQYLLNKAKFAKPRPRPKDKNGTRAEPPLNASDQAEKVIPPPGETEDAKPISEPEKETRSEPTDAEPLELGGPGAGECGAGGTWEARVVGFWGEEDRHRMEASYFHFTCWHPFALPHSQQNQSRRSRPQDRSRL</sequence>
<keyword evidence="4" id="KW-0547">Nucleotide-binding</keyword>
<dbReference type="InterPro" id="IPR029048">
    <property type="entry name" value="HSP70_C_sf"/>
</dbReference>
<feature type="compositionally biased region" description="Basic and acidic residues" evidence="11">
    <location>
        <begin position="837"/>
        <end position="870"/>
    </location>
</feature>
<dbReference type="GO" id="GO:2001243">
    <property type="term" value="P:negative regulation of intrinsic apoptotic signaling pathway"/>
    <property type="evidence" value="ECO:0007669"/>
    <property type="project" value="UniProtKB-ARBA"/>
</dbReference>
<feature type="compositionally biased region" description="Basic and acidic residues" evidence="11">
    <location>
        <begin position="42"/>
        <end position="52"/>
    </location>
</feature>
<evidence type="ECO:0000256" key="7">
    <source>
        <dbReference type="ARBA" id="ARBA00023186"/>
    </source>
</evidence>
<dbReference type="Gene3D" id="3.30.420.40">
    <property type="match status" value="2"/>
</dbReference>
<feature type="compositionally biased region" description="Basic and acidic residues" evidence="11">
    <location>
        <begin position="69"/>
        <end position="80"/>
    </location>
</feature>
<comment type="subcellular location">
    <subcellularLocation>
        <location evidence="1">Endoplasmic reticulum lumen</location>
    </subcellularLocation>
</comment>
<dbReference type="Pfam" id="PF00012">
    <property type="entry name" value="HSP70"/>
    <property type="match status" value="1"/>
</dbReference>
<feature type="region of interest" description="Disordered" evidence="11">
    <location>
        <begin position="1106"/>
        <end position="1179"/>
    </location>
</feature>
<dbReference type="GO" id="GO:0140662">
    <property type="term" value="F:ATP-dependent protein folding chaperone"/>
    <property type="evidence" value="ECO:0007669"/>
    <property type="project" value="InterPro"/>
</dbReference>
<dbReference type="PROSITE" id="PS00329">
    <property type="entry name" value="HSP70_2"/>
    <property type="match status" value="1"/>
</dbReference>
<evidence type="ECO:0000256" key="8">
    <source>
        <dbReference type="ARBA" id="ARBA00040503"/>
    </source>
</evidence>